<evidence type="ECO:0000256" key="3">
    <source>
        <dbReference type="ARBA" id="ARBA00022777"/>
    </source>
</evidence>
<accession>A0A1G8Z1Z3</accession>
<dbReference type="GO" id="GO:0004674">
    <property type="term" value="F:protein serine/threonine kinase activity"/>
    <property type="evidence" value="ECO:0007669"/>
    <property type="project" value="TreeGrafter"/>
</dbReference>
<evidence type="ECO:0000259" key="4">
    <source>
        <dbReference type="Pfam" id="PF07804"/>
    </source>
</evidence>
<evidence type="ECO:0000256" key="2">
    <source>
        <dbReference type="ARBA" id="ARBA00022679"/>
    </source>
</evidence>
<dbReference type="AlphaFoldDB" id="A0A1G8Z1Z3"/>
<sequence length="438" mass="48042">MSSKVPKYDEAYVWVWLPGETAPVVAGRLYAHDGLVSFNYGRSFRELGSAIPLYLPELPLKAGELPLLPGLTMPGCIRDAAPDAWGRRVILNRKFGVKGDEIARLDISELTFLLESGSDRIGALDFQFSPTNYEPRALANATLEELVQSAERVEKGIPLTSELDQALHHGSSIGGARPKALIEDDAIKHVAKFSSSADLYSVVKGEFIAMRLAALCGIRAASVSLVRAAGKDVLLVERFDRIKVTGGWQRKSMVSALTMLALDEMMARYASYQDLAEIIRHRFTAPSETLRELFGRIVFNILCGNTDDHARNHAAFWDGAKLTLTPAYDICPQARSGQEASQAMLISGNNRMSRIASCLEAAHHFLLSAPEALAIVEGQLRCIAENWPRVSEEAALSGTDRNLFWGRQFLNPYAFTALEGSADVLRALADELRNSVHA</sequence>
<feature type="domain" description="HipA N-terminal subdomain 1" evidence="5">
    <location>
        <begin position="26"/>
        <end position="126"/>
    </location>
</feature>
<keyword evidence="7" id="KW-1185">Reference proteome</keyword>
<dbReference type="Pfam" id="PF13657">
    <property type="entry name" value="Couple_hipA"/>
    <property type="match status" value="1"/>
</dbReference>
<dbReference type="Proteomes" id="UP000198894">
    <property type="component" value="Unassembled WGS sequence"/>
</dbReference>
<evidence type="ECO:0000256" key="1">
    <source>
        <dbReference type="ARBA" id="ARBA00010164"/>
    </source>
</evidence>
<evidence type="ECO:0000313" key="7">
    <source>
        <dbReference type="Proteomes" id="UP000198894"/>
    </source>
</evidence>
<comment type="similarity">
    <text evidence="1">Belongs to the HipA Ser/Thr kinase family.</text>
</comment>
<gene>
    <name evidence="6" type="ORF">SAMN05428953_111149</name>
</gene>
<reference evidence="7" key="1">
    <citation type="submission" date="2016-10" db="EMBL/GenBank/DDBJ databases">
        <authorList>
            <person name="Varghese N."/>
            <person name="Submissions S."/>
        </authorList>
    </citation>
    <scope>NUCLEOTIDE SEQUENCE [LARGE SCALE GENOMIC DNA]</scope>
    <source>
        <strain evidence="7">CGMCC 1.11022</strain>
    </source>
</reference>
<dbReference type="PANTHER" id="PTHR37419:SF8">
    <property type="entry name" value="TOXIN YJJJ"/>
    <property type="match status" value="1"/>
</dbReference>
<evidence type="ECO:0000259" key="5">
    <source>
        <dbReference type="Pfam" id="PF13657"/>
    </source>
</evidence>
<organism evidence="6 7">
    <name type="scientific">Mesorhizobium muleiense</name>
    <dbReference type="NCBI Taxonomy" id="1004279"/>
    <lineage>
        <taxon>Bacteria</taxon>
        <taxon>Pseudomonadati</taxon>
        <taxon>Pseudomonadota</taxon>
        <taxon>Alphaproteobacteria</taxon>
        <taxon>Hyphomicrobiales</taxon>
        <taxon>Phyllobacteriaceae</taxon>
        <taxon>Mesorhizobium</taxon>
    </lineage>
</organism>
<dbReference type="Gene3D" id="1.10.1070.20">
    <property type="match status" value="1"/>
</dbReference>
<dbReference type="PANTHER" id="PTHR37419">
    <property type="entry name" value="SERINE/THREONINE-PROTEIN KINASE TOXIN HIPA"/>
    <property type="match status" value="1"/>
</dbReference>
<dbReference type="GO" id="GO:0005829">
    <property type="term" value="C:cytosol"/>
    <property type="evidence" value="ECO:0007669"/>
    <property type="project" value="TreeGrafter"/>
</dbReference>
<keyword evidence="2" id="KW-0808">Transferase</keyword>
<dbReference type="EMBL" id="FNEE01000011">
    <property type="protein sequence ID" value="SDK09149.1"/>
    <property type="molecule type" value="Genomic_DNA"/>
</dbReference>
<keyword evidence="3 6" id="KW-0418">Kinase</keyword>
<evidence type="ECO:0000313" key="6">
    <source>
        <dbReference type="EMBL" id="SDK09149.1"/>
    </source>
</evidence>
<name>A0A1G8Z1Z3_9HYPH</name>
<dbReference type="RefSeq" id="WP_091595870.1">
    <property type="nucleotide sequence ID" value="NZ_FNEE01000011.1"/>
</dbReference>
<dbReference type="InterPro" id="IPR017508">
    <property type="entry name" value="HipA_N1"/>
</dbReference>
<proteinExistence type="inferred from homology"/>
<feature type="domain" description="HipA-like C-terminal" evidence="4">
    <location>
        <begin position="171"/>
        <end position="387"/>
    </location>
</feature>
<dbReference type="InterPro" id="IPR052028">
    <property type="entry name" value="HipA_Ser/Thr_kinase"/>
</dbReference>
<dbReference type="Pfam" id="PF07804">
    <property type="entry name" value="HipA_C"/>
    <property type="match status" value="1"/>
</dbReference>
<protein>
    <submittedName>
        <fullName evidence="6">Serine/threonine-protein kinase HipA</fullName>
    </submittedName>
</protein>
<dbReference type="InterPro" id="IPR012893">
    <property type="entry name" value="HipA-like_C"/>
</dbReference>